<dbReference type="PRINTS" id="PR00727">
    <property type="entry name" value="LEADERPTASE"/>
</dbReference>
<feature type="domain" description="Peptidase S26" evidence="5">
    <location>
        <begin position="22"/>
        <end position="162"/>
    </location>
</feature>
<evidence type="ECO:0000256" key="3">
    <source>
        <dbReference type="SAM" id="MobiDB-lite"/>
    </source>
</evidence>
<comment type="caution">
    <text evidence="6">The sequence shown here is derived from an EMBL/GenBank/DDBJ whole genome shotgun (WGS) entry which is preliminary data.</text>
</comment>
<evidence type="ECO:0000256" key="1">
    <source>
        <dbReference type="ARBA" id="ARBA00004401"/>
    </source>
</evidence>
<dbReference type="EMBL" id="VANP01000007">
    <property type="protein sequence ID" value="TLP57928.1"/>
    <property type="molecule type" value="Genomic_DNA"/>
</dbReference>
<reference evidence="6" key="1">
    <citation type="submission" date="2019-05" db="EMBL/GenBank/DDBJ databases">
        <title>Isolation, diversity and antifungal activity of Actinobacteria from wheat.</title>
        <authorList>
            <person name="Yu B."/>
        </authorList>
    </citation>
    <scope>NUCLEOTIDE SEQUENCE [LARGE SCALE GENOMIC DNA]</scope>
    <source>
        <strain evidence="6">NEAU-HEGS1-5</strain>
    </source>
</reference>
<organism evidence="6 7">
    <name type="scientific">Microbispora triticiradicis</name>
    <dbReference type="NCBI Taxonomy" id="2200763"/>
    <lineage>
        <taxon>Bacteria</taxon>
        <taxon>Bacillati</taxon>
        <taxon>Actinomycetota</taxon>
        <taxon>Actinomycetes</taxon>
        <taxon>Streptosporangiales</taxon>
        <taxon>Streptosporangiaceae</taxon>
        <taxon>Microbispora</taxon>
    </lineage>
</organism>
<feature type="domain" description="Peptidase S26" evidence="5">
    <location>
        <begin position="175"/>
        <end position="210"/>
    </location>
</feature>
<keyword evidence="4" id="KW-0472">Membrane</keyword>
<dbReference type="InterPro" id="IPR000223">
    <property type="entry name" value="Pept_S26A_signal_pept_1"/>
</dbReference>
<keyword evidence="7" id="KW-1185">Reference proteome</keyword>
<dbReference type="GO" id="GO:0006465">
    <property type="term" value="P:signal peptide processing"/>
    <property type="evidence" value="ECO:0007669"/>
    <property type="project" value="InterPro"/>
</dbReference>
<evidence type="ECO:0000256" key="2">
    <source>
        <dbReference type="PIRSR" id="PIRSR600223-1"/>
    </source>
</evidence>
<evidence type="ECO:0000313" key="6">
    <source>
        <dbReference type="EMBL" id="TLP57928.1"/>
    </source>
</evidence>
<evidence type="ECO:0000256" key="4">
    <source>
        <dbReference type="SAM" id="Phobius"/>
    </source>
</evidence>
<sequence length="216" mass="21768">MRHLVTPLPASAAVAGPLVAGLLVAGVVAGLFARRRFVVVRVSGTSMVPAYRPGDRVLVRRGGRTALRRGQVVVFRHGSRDGTGPGSPDGTGPGTRDGASPGSGDGTGPGSAHGSGSPFPGDTNAGPNGGRSPYGGAATEVARLGGTSWLIKRIAAVPGDRVPDQVLAGVRAAAGDLVPAGRLVVLGDGPASMDSRRWGYLRTDEVLGVVIRSLSR</sequence>
<feature type="active site" evidence="2">
    <location>
        <position position="152"/>
    </location>
</feature>
<protein>
    <recommendedName>
        <fullName evidence="5">Peptidase S26 domain-containing protein</fullName>
    </recommendedName>
</protein>
<dbReference type="InterPro" id="IPR036286">
    <property type="entry name" value="LexA/Signal_pep-like_sf"/>
</dbReference>
<comment type="subcellular location">
    <subcellularLocation>
        <location evidence="1">Cell membrane</location>
        <topology evidence="1">Single-pass type II membrane protein</topology>
    </subcellularLocation>
</comment>
<gene>
    <name evidence="6" type="ORF">FED44_20470</name>
</gene>
<dbReference type="Pfam" id="PF10502">
    <property type="entry name" value="Peptidase_S26"/>
    <property type="match status" value="2"/>
</dbReference>
<feature type="active site" evidence="2">
    <location>
        <position position="46"/>
    </location>
</feature>
<dbReference type="Gene3D" id="2.10.109.10">
    <property type="entry name" value="Umud Fragment, subunit A"/>
    <property type="match status" value="1"/>
</dbReference>
<feature type="region of interest" description="Disordered" evidence="3">
    <location>
        <begin position="74"/>
        <end position="137"/>
    </location>
</feature>
<feature type="compositionally biased region" description="Gly residues" evidence="3">
    <location>
        <begin position="81"/>
        <end position="113"/>
    </location>
</feature>
<name>A0A5R8YWQ7_9ACTN</name>
<dbReference type="Proteomes" id="UP000309033">
    <property type="component" value="Unassembled WGS sequence"/>
</dbReference>
<dbReference type="GO" id="GO:0005886">
    <property type="term" value="C:plasma membrane"/>
    <property type="evidence" value="ECO:0007669"/>
    <property type="project" value="UniProtKB-SubCell"/>
</dbReference>
<keyword evidence="4" id="KW-1133">Transmembrane helix</keyword>
<dbReference type="OrthoDB" id="5518017at2"/>
<feature type="transmembrane region" description="Helical" evidence="4">
    <location>
        <begin position="12"/>
        <end position="33"/>
    </location>
</feature>
<dbReference type="CDD" id="cd06462">
    <property type="entry name" value="Peptidase_S24_S26"/>
    <property type="match status" value="1"/>
</dbReference>
<dbReference type="GO" id="GO:0004252">
    <property type="term" value="F:serine-type endopeptidase activity"/>
    <property type="evidence" value="ECO:0007669"/>
    <property type="project" value="InterPro"/>
</dbReference>
<dbReference type="AlphaFoldDB" id="A0A5R8YWQ7"/>
<proteinExistence type="predicted"/>
<dbReference type="SUPFAM" id="SSF51306">
    <property type="entry name" value="LexA/Signal peptidase"/>
    <property type="match status" value="1"/>
</dbReference>
<accession>A0A5R8YWQ7</accession>
<evidence type="ECO:0000313" key="7">
    <source>
        <dbReference type="Proteomes" id="UP000309033"/>
    </source>
</evidence>
<dbReference type="InterPro" id="IPR019533">
    <property type="entry name" value="Peptidase_S26"/>
</dbReference>
<keyword evidence="4" id="KW-0812">Transmembrane</keyword>
<evidence type="ECO:0000259" key="5">
    <source>
        <dbReference type="Pfam" id="PF10502"/>
    </source>
</evidence>